<dbReference type="PANTHER" id="PTHR13900">
    <property type="entry name" value="TRANSCRIPTION INITIATION FACTOR TFIID"/>
    <property type="match status" value="1"/>
</dbReference>
<dbReference type="Gene3D" id="1.20.920.10">
    <property type="entry name" value="Bromodomain-like"/>
    <property type="match status" value="1"/>
</dbReference>
<accession>A0AAD7ULN7</accession>
<sequence length="1066" mass="117843">MLASSSVDLVEWESRIIQDVDDALPQEEASTSTTTTRARSTNAAVASGKWVDRVRWDDDDDDTTNSSSSSSDVEIIGPLSLFGRKRVRSEKTLVAWVEPPSRPAEKKYRPRRTIPRAPHSVPAQLHRFVSTDPTPAQQLFFHRPRLPKGYLERTWILSPPDEQPRSRRKSSSAVGTEDLRASDGQLLVLEFSEEFPSLVANAGMASTLIRFGDSDVDDVTITLGEGDYSPVWGAWDDGDHAVCSDLLRAPVVFHEPPDHLFLLVLKPAKKKGDGPLEWTIRERSRLGVLGQIEPQRAVSAPGNKPFKAIQEPFAAFAIARTLGQAAQSKNPQVRELCRVGPEDLKDALFKNTKIHLALVKRAAQTARGELSARKNKDSGLAEADDLATRFSPEDVCAYESANAFAMRLQALGLQGLPSALKDEQGAHQAVAAMYRRLEAARARARALRSKIATFAAISADFEAEVVVPAEARAKELDREWRVARRVHEELVFSPANLSEGFVARTVLKLSGLGDPSGTGDAFCFQRKRVKGGFRDYNAYMDRVKNIARKQKMVLSKTSTTAAALPEEEEEEEEEERRGQTTAAAAAEEESDHSLSDLEKEIEEGVEERPVAGSEADERRELAKLREQRAAEQRAREEARRATIQQPNRPKYAVRRVRRVVDQGRERVVVDLDVRPAEVARVAKATNFQIPDAKQQQQQPQQPQPSSEERIDDLLDDLGLEEEYQQMDQFWLGLDVDQQPKQQQQAPPAPRGGARTSATQPTVAPPSGGAGRGKGKSKSLMVKLSRSAAADEQAPVVKKKPRARASAAPSVPGDGGPRVLPSLKITTLQRKYDEHKANERLKKAEKHREEAAAYHRRSKPTKKPRAASASRDRLPHIRLAKLLDDRVLLPVFRRPLSGPFHKPVPVKKVPGYKDKIKQPIDLSTIRERLTRAFVYRKRQDLLAALELMAANARLFNGANHALALEADAILDQARAACDEISDDLDVLEKETQDHTAQATTRRKRPPPKKADPPSPPMPMPPTTPIAPMPMPPTTPLAPLPTDDDAAAASSSSGEEEVLEVEMALDQL</sequence>
<dbReference type="AlphaFoldDB" id="A0AAD7ULN7"/>
<dbReference type="SMART" id="SM00297">
    <property type="entry name" value="BROMO"/>
    <property type="match status" value="1"/>
</dbReference>
<feature type="region of interest" description="Disordered" evidence="6">
    <location>
        <begin position="554"/>
        <end position="649"/>
    </location>
</feature>
<feature type="region of interest" description="Disordered" evidence="6">
    <location>
        <begin position="990"/>
        <end position="1066"/>
    </location>
</feature>
<dbReference type="PROSITE" id="PS50014">
    <property type="entry name" value="BROMODOMAIN_2"/>
    <property type="match status" value="1"/>
</dbReference>
<dbReference type="EMBL" id="JAQMWT010000136">
    <property type="protein sequence ID" value="KAJ8609614.1"/>
    <property type="molecule type" value="Genomic_DNA"/>
</dbReference>
<gene>
    <name evidence="8" type="ORF">CTAYLR_006275</name>
</gene>
<evidence type="ECO:0000256" key="4">
    <source>
        <dbReference type="ARBA" id="ARBA00023242"/>
    </source>
</evidence>
<feature type="region of interest" description="Disordered" evidence="6">
    <location>
        <begin position="685"/>
        <end position="820"/>
    </location>
</feature>
<comment type="caution">
    <text evidence="8">The sequence shown here is derived from an EMBL/GenBank/DDBJ whole genome shotgun (WGS) entry which is preliminary data.</text>
</comment>
<protein>
    <recommendedName>
        <fullName evidence="7">Bromo domain-containing protein</fullName>
    </recommendedName>
</protein>
<feature type="compositionally biased region" description="Pro residues" evidence="6">
    <location>
        <begin position="1011"/>
        <end position="1037"/>
    </location>
</feature>
<evidence type="ECO:0000256" key="1">
    <source>
        <dbReference type="ARBA" id="ARBA00004123"/>
    </source>
</evidence>
<feature type="compositionally biased region" description="Acidic residues" evidence="6">
    <location>
        <begin position="565"/>
        <end position="574"/>
    </location>
</feature>
<feature type="region of interest" description="Disordered" evidence="6">
    <location>
        <begin position="20"/>
        <end position="46"/>
    </location>
</feature>
<dbReference type="PRINTS" id="PR00503">
    <property type="entry name" value="BROMODOMAIN"/>
</dbReference>
<feature type="domain" description="Bromo" evidence="7">
    <location>
        <begin position="891"/>
        <end position="962"/>
    </location>
</feature>
<evidence type="ECO:0000256" key="5">
    <source>
        <dbReference type="PROSITE-ProRule" id="PRU00035"/>
    </source>
</evidence>
<feature type="compositionally biased region" description="Basic residues" evidence="6">
    <location>
        <begin position="853"/>
        <end position="864"/>
    </location>
</feature>
<feature type="compositionally biased region" description="Acidic residues" evidence="6">
    <location>
        <begin position="713"/>
        <end position="724"/>
    </location>
</feature>
<dbReference type="Proteomes" id="UP001230188">
    <property type="component" value="Unassembled WGS sequence"/>
</dbReference>
<dbReference type="InterPro" id="IPR036427">
    <property type="entry name" value="Bromodomain-like_sf"/>
</dbReference>
<feature type="compositionally biased region" description="Low complexity" evidence="6">
    <location>
        <begin position="694"/>
        <end position="704"/>
    </location>
</feature>
<feature type="region of interest" description="Disordered" evidence="6">
    <location>
        <begin position="839"/>
        <end position="870"/>
    </location>
</feature>
<dbReference type="Pfam" id="PF12157">
    <property type="entry name" value="DUF3591"/>
    <property type="match status" value="1"/>
</dbReference>
<dbReference type="GO" id="GO:0005669">
    <property type="term" value="C:transcription factor TFIID complex"/>
    <property type="evidence" value="ECO:0007669"/>
    <property type="project" value="InterPro"/>
</dbReference>
<keyword evidence="3 5" id="KW-0103">Bromodomain</keyword>
<dbReference type="PROSITE" id="PS00633">
    <property type="entry name" value="BROMODOMAIN_1"/>
    <property type="match status" value="1"/>
</dbReference>
<dbReference type="InterPro" id="IPR018359">
    <property type="entry name" value="Bromodomain_CS"/>
</dbReference>
<dbReference type="PANTHER" id="PTHR13900:SF0">
    <property type="entry name" value="TRANSCRIPTION INITIATION FACTOR TFIID SUBUNIT 1"/>
    <property type="match status" value="1"/>
</dbReference>
<feature type="compositionally biased region" description="Basic and acidic residues" evidence="6">
    <location>
        <begin position="615"/>
        <end position="640"/>
    </location>
</feature>
<dbReference type="SUPFAM" id="SSF47370">
    <property type="entry name" value="Bromodomain"/>
    <property type="match status" value="1"/>
</dbReference>
<name>A0AAD7ULN7_9STRA</name>
<keyword evidence="4" id="KW-0539">Nucleus</keyword>
<evidence type="ECO:0000256" key="3">
    <source>
        <dbReference type="ARBA" id="ARBA00023117"/>
    </source>
</evidence>
<evidence type="ECO:0000256" key="2">
    <source>
        <dbReference type="ARBA" id="ARBA00009064"/>
    </source>
</evidence>
<evidence type="ECO:0000256" key="6">
    <source>
        <dbReference type="SAM" id="MobiDB-lite"/>
    </source>
</evidence>
<evidence type="ECO:0000313" key="9">
    <source>
        <dbReference type="Proteomes" id="UP001230188"/>
    </source>
</evidence>
<feature type="compositionally biased region" description="Low complexity" evidence="6">
    <location>
        <begin position="29"/>
        <end position="46"/>
    </location>
</feature>
<dbReference type="GO" id="GO:0004402">
    <property type="term" value="F:histone acetyltransferase activity"/>
    <property type="evidence" value="ECO:0007669"/>
    <property type="project" value="InterPro"/>
</dbReference>
<dbReference type="Pfam" id="PF00439">
    <property type="entry name" value="Bromodomain"/>
    <property type="match status" value="1"/>
</dbReference>
<evidence type="ECO:0000259" key="7">
    <source>
        <dbReference type="PROSITE" id="PS50014"/>
    </source>
</evidence>
<dbReference type="GO" id="GO:0016251">
    <property type="term" value="F:RNA polymerase II general transcription initiation factor activity"/>
    <property type="evidence" value="ECO:0007669"/>
    <property type="project" value="InterPro"/>
</dbReference>
<feature type="compositionally biased region" description="Basic and acidic residues" evidence="6">
    <location>
        <begin position="839"/>
        <end position="852"/>
    </location>
</feature>
<organism evidence="8 9">
    <name type="scientific">Chrysophaeum taylorii</name>
    <dbReference type="NCBI Taxonomy" id="2483200"/>
    <lineage>
        <taxon>Eukaryota</taxon>
        <taxon>Sar</taxon>
        <taxon>Stramenopiles</taxon>
        <taxon>Ochrophyta</taxon>
        <taxon>Pelagophyceae</taxon>
        <taxon>Pelagomonadales</taxon>
        <taxon>Pelagomonadaceae</taxon>
        <taxon>Chrysophaeum</taxon>
    </lineage>
</organism>
<comment type="subcellular location">
    <subcellularLocation>
        <location evidence="1">Nucleus</location>
    </subcellularLocation>
</comment>
<dbReference type="GO" id="GO:0017025">
    <property type="term" value="F:TBP-class protein binding"/>
    <property type="evidence" value="ECO:0007669"/>
    <property type="project" value="InterPro"/>
</dbReference>
<dbReference type="InterPro" id="IPR001487">
    <property type="entry name" value="Bromodomain"/>
</dbReference>
<evidence type="ECO:0000313" key="8">
    <source>
        <dbReference type="EMBL" id="KAJ8609614.1"/>
    </source>
</evidence>
<reference evidence="8" key="1">
    <citation type="submission" date="2023-01" db="EMBL/GenBank/DDBJ databases">
        <title>Metagenome sequencing of chrysophaentin producing Chrysophaeum taylorii.</title>
        <authorList>
            <person name="Davison J."/>
            <person name="Bewley C."/>
        </authorList>
    </citation>
    <scope>NUCLEOTIDE SEQUENCE</scope>
    <source>
        <strain evidence="8">NIES-1699</strain>
    </source>
</reference>
<dbReference type="InterPro" id="IPR022591">
    <property type="entry name" value="TAF1_HAT_dom"/>
</dbReference>
<dbReference type="InterPro" id="IPR040240">
    <property type="entry name" value="TAF1"/>
</dbReference>
<keyword evidence="9" id="KW-1185">Reference proteome</keyword>
<feature type="region of interest" description="Disordered" evidence="6">
    <location>
        <begin position="156"/>
        <end position="177"/>
    </location>
</feature>
<comment type="similarity">
    <text evidence="2">Belongs to the TAF1 family.</text>
</comment>
<dbReference type="GO" id="GO:0051123">
    <property type="term" value="P:RNA polymerase II preinitiation complex assembly"/>
    <property type="evidence" value="ECO:0007669"/>
    <property type="project" value="TreeGrafter"/>
</dbReference>
<proteinExistence type="inferred from homology"/>